<proteinExistence type="predicted"/>
<feature type="domain" description="No apical meristem-associated C-terminal" evidence="2">
    <location>
        <begin position="18"/>
        <end position="168"/>
    </location>
</feature>
<feature type="compositionally biased region" description="Polar residues" evidence="1">
    <location>
        <begin position="214"/>
        <end position="228"/>
    </location>
</feature>
<comment type="caution">
    <text evidence="3">The sequence shown here is derived from an EMBL/GenBank/DDBJ whole genome shotgun (WGS) entry which is preliminary data.</text>
</comment>
<feature type="compositionally biased region" description="Polar residues" evidence="1">
    <location>
        <begin position="37"/>
        <end position="50"/>
    </location>
</feature>
<protein>
    <recommendedName>
        <fullName evidence="2">No apical meristem-associated C-terminal domain-containing protein</fullName>
    </recommendedName>
</protein>
<gene>
    <name evidence="3" type="ORF">PCASD_21496</name>
</gene>
<dbReference type="Pfam" id="PF14303">
    <property type="entry name" value="NAM-associated"/>
    <property type="match status" value="1"/>
</dbReference>
<organism evidence="3 4">
    <name type="scientific">Puccinia coronata f. sp. avenae</name>
    <dbReference type="NCBI Taxonomy" id="200324"/>
    <lineage>
        <taxon>Eukaryota</taxon>
        <taxon>Fungi</taxon>
        <taxon>Dikarya</taxon>
        <taxon>Basidiomycota</taxon>
        <taxon>Pucciniomycotina</taxon>
        <taxon>Pucciniomycetes</taxon>
        <taxon>Pucciniales</taxon>
        <taxon>Pucciniaceae</taxon>
        <taxon>Puccinia</taxon>
    </lineage>
</organism>
<reference evidence="3 4" key="1">
    <citation type="submission" date="2017-11" db="EMBL/GenBank/DDBJ databases">
        <title>De novo assembly and phasing of dikaryotic genomes from two isolates of Puccinia coronata f. sp. avenae, the causal agent of oat crown rust.</title>
        <authorList>
            <person name="Miller M.E."/>
            <person name="Zhang Y."/>
            <person name="Omidvar V."/>
            <person name="Sperschneider J."/>
            <person name="Schwessinger B."/>
            <person name="Raley C."/>
            <person name="Palmer J.M."/>
            <person name="Garnica D."/>
            <person name="Upadhyaya N."/>
            <person name="Rathjen J."/>
            <person name="Taylor J.M."/>
            <person name="Park R.F."/>
            <person name="Dodds P.N."/>
            <person name="Hirsch C.D."/>
            <person name="Kianian S.F."/>
            <person name="Figueroa M."/>
        </authorList>
    </citation>
    <scope>NUCLEOTIDE SEQUENCE [LARGE SCALE GENOMIC DNA]</scope>
    <source>
        <strain evidence="3">12SD80</strain>
    </source>
</reference>
<feature type="compositionally biased region" description="Polar residues" evidence="1">
    <location>
        <begin position="58"/>
        <end position="82"/>
    </location>
</feature>
<feature type="compositionally biased region" description="Low complexity" evidence="1">
    <location>
        <begin position="203"/>
        <end position="213"/>
    </location>
</feature>
<feature type="compositionally biased region" description="Acidic residues" evidence="1">
    <location>
        <begin position="234"/>
        <end position="249"/>
    </location>
</feature>
<feature type="compositionally biased region" description="Polar residues" evidence="1">
    <location>
        <begin position="184"/>
        <end position="197"/>
    </location>
</feature>
<dbReference type="InterPro" id="IPR029466">
    <property type="entry name" value="NAM-associated_C"/>
</dbReference>
<evidence type="ECO:0000313" key="4">
    <source>
        <dbReference type="Proteomes" id="UP000235392"/>
    </source>
</evidence>
<evidence type="ECO:0000256" key="1">
    <source>
        <dbReference type="SAM" id="MobiDB-lite"/>
    </source>
</evidence>
<dbReference type="Proteomes" id="UP000235392">
    <property type="component" value="Unassembled WGS sequence"/>
</dbReference>
<dbReference type="EMBL" id="PGCI01000802">
    <property type="protein sequence ID" value="PLW15250.1"/>
    <property type="molecule type" value="Genomic_DNA"/>
</dbReference>
<sequence length="259" mass="28900">MADLLPDAKKAYYEQEGKQFIFEPAWQIVKNLPKWTTTHSGDTQDSSQALPSGATPDADTSTNAANCAEDGNSTPGNCQTSWKRPPGVHTTKRLMKQDEFHSKNIKMLAERSRNYRKQTIAMNRTNKIRDGVAKAEIHASNLEIMSKNPDNLPDDISQEFLKLQKQEILEDLQEQMKKNKAAWGTSNINNDASSTNNDVEHLSSSNLVSESASFQPSGRSTQDPTSQADVKYVDEDDSNNDFVDEEESIDPTLEGFPMI</sequence>
<name>A0A2N5SPX0_9BASI</name>
<dbReference type="PANTHER" id="PTHR45023">
    <property type="match status" value="1"/>
</dbReference>
<feature type="region of interest" description="Disordered" evidence="1">
    <location>
        <begin position="37"/>
        <end position="88"/>
    </location>
</feature>
<dbReference type="PANTHER" id="PTHR45023:SF4">
    <property type="entry name" value="GLYCINE-RICH PROTEIN-RELATED"/>
    <property type="match status" value="1"/>
</dbReference>
<accession>A0A2N5SPX0</accession>
<evidence type="ECO:0000313" key="3">
    <source>
        <dbReference type="EMBL" id="PLW15250.1"/>
    </source>
</evidence>
<dbReference type="AlphaFoldDB" id="A0A2N5SPX0"/>
<evidence type="ECO:0000259" key="2">
    <source>
        <dbReference type="Pfam" id="PF14303"/>
    </source>
</evidence>
<feature type="region of interest" description="Disordered" evidence="1">
    <location>
        <begin position="184"/>
        <end position="259"/>
    </location>
</feature>